<dbReference type="Gene3D" id="3.30.70.1440">
    <property type="entry name" value="Multidrug efflux transporter AcrB pore domain"/>
    <property type="match status" value="1"/>
</dbReference>
<name>A0A6I6J9S9_9BACT</name>
<feature type="transmembrane region" description="Helical" evidence="1">
    <location>
        <begin position="463"/>
        <end position="486"/>
    </location>
</feature>
<dbReference type="PANTHER" id="PTHR32063">
    <property type="match status" value="1"/>
</dbReference>
<feature type="transmembrane region" description="Helical" evidence="1">
    <location>
        <begin position="870"/>
        <end position="892"/>
    </location>
</feature>
<keyword evidence="1" id="KW-0812">Transmembrane</keyword>
<dbReference type="Gene3D" id="3.30.2090.10">
    <property type="entry name" value="Multidrug efflux transporter AcrB TolC docking domain, DN and DC subdomains"/>
    <property type="match status" value="2"/>
</dbReference>
<dbReference type="SUPFAM" id="SSF82714">
    <property type="entry name" value="Multidrug efflux transporter AcrB TolC docking domain, DN and DC subdomains"/>
    <property type="match status" value="2"/>
</dbReference>
<dbReference type="SUPFAM" id="SSF82693">
    <property type="entry name" value="Multidrug efflux transporter AcrB pore domain, PN1, PN2, PC1 and PC2 subdomains"/>
    <property type="match status" value="3"/>
</dbReference>
<dbReference type="RefSeq" id="WP_158946792.1">
    <property type="nucleotide sequence ID" value="NZ_CP046400.1"/>
</dbReference>
<feature type="transmembrane region" description="Helical" evidence="1">
    <location>
        <begin position="338"/>
        <end position="358"/>
    </location>
</feature>
<feature type="transmembrane region" description="Helical" evidence="1">
    <location>
        <begin position="435"/>
        <end position="456"/>
    </location>
</feature>
<reference evidence="2 3" key="1">
    <citation type="submission" date="2019-11" db="EMBL/GenBank/DDBJ databases">
        <authorList>
            <person name="Zheng R.K."/>
            <person name="Sun C.M."/>
        </authorList>
    </citation>
    <scope>NUCLEOTIDE SEQUENCE [LARGE SCALE GENOMIC DNA]</scope>
    <source>
        <strain evidence="2 3">SRB007</strain>
    </source>
</reference>
<evidence type="ECO:0000313" key="2">
    <source>
        <dbReference type="EMBL" id="QGY39566.1"/>
    </source>
</evidence>
<dbReference type="GO" id="GO:0005886">
    <property type="term" value="C:plasma membrane"/>
    <property type="evidence" value="ECO:0007669"/>
    <property type="project" value="TreeGrafter"/>
</dbReference>
<keyword evidence="1" id="KW-0472">Membrane</keyword>
<feature type="transmembrane region" description="Helical" evidence="1">
    <location>
        <begin position="534"/>
        <end position="555"/>
    </location>
</feature>
<organism evidence="2 3">
    <name type="scientific">Pseudodesulfovibrio cashew</name>
    <dbReference type="NCBI Taxonomy" id="2678688"/>
    <lineage>
        <taxon>Bacteria</taxon>
        <taxon>Pseudomonadati</taxon>
        <taxon>Thermodesulfobacteriota</taxon>
        <taxon>Desulfovibrionia</taxon>
        <taxon>Desulfovibrionales</taxon>
        <taxon>Desulfovibrionaceae</taxon>
    </lineage>
</organism>
<feature type="transmembrane region" description="Helical" evidence="1">
    <location>
        <begin position="898"/>
        <end position="918"/>
    </location>
</feature>
<proteinExistence type="predicted"/>
<feature type="transmembrane region" description="Helical" evidence="1">
    <location>
        <begin position="364"/>
        <end position="386"/>
    </location>
</feature>
<keyword evidence="1" id="KW-1133">Transmembrane helix</keyword>
<feature type="transmembrane region" description="Helical" evidence="1">
    <location>
        <begin position="971"/>
        <end position="990"/>
    </location>
</feature>
<dbReference type="GO" id="GO:0042910">
    <property type="term" value="F:xenobiotic transmembrane transporter activity"/>
    <property type="evidence" value="ECO:0007669"/>
    <property type="project" value="TreeGrafter"/>
</dbReference>
<dbReference type="Pfam" id="PF00873">
    <property type="entry name" value="ACR_tran"/>
    <property type="match status" value="1"/>
</dbReference>
<feature type="transmembrane region" description="Helical" evidence="1">
    <location>
        <begin position="925"/>
        <end position="946"/>
    </location>
</feature>
<dbReference type="Gene3D" id="3.30.70.1320">
    <property type="entry name" value="Multidrug efflux transporter AcrB pore domain like"/>
    <property type="match status" value="1"/>
</dbReference>
<dbReference type="Gene3D" id="1.20.1640.10">
    <property type="entry name" value="Multidrug efflux transporter AcrB transmembrane domain"/>
    <property type="match status" value="2"/>
</dbReference>
<dbReference type="Gene3D" id="3.30.70.1430">
    <property type="entry name" value="Multidrug efflux transporter AcrB pore domain"/>
    <property type="match status" value="2"/>
</dbReference>
<dbReference type="PANTHER" id="PTHR32063:SF33">
    <property type="entry name" value="RND SUPERFAMILY EFFLUX PUMP PERMEASE COMPONENT"/>
    <property type="match status" value="1"/>
</dbReference>
<evidence type="ECO:0000313" key="3">
    <source>
        <dbReference type="Proteomes" id="UP000428328"/>
    </source>
</evidence>
<dbReference type="Proteomes" id="UP000428328">
    <property type="component" value="Chromosome"/>
</dbReference>
<dbReference type="InterPro" id="IPR027463">
    <property type="entry name" value="AcrB_DN_DC_subdom"/>
</dbReference>
<dbReference type="AlphaFoldDB" id="A0A6I6J9S9"/>
<dbReference type="EMBL" id="CP046400">
    <property type="protein sequence ID" value="QGY39566.1"/>
    <property type="molecule type" value="Genomic_DNA"/>
</dbReference>
<feature type="transmembrane region" description="Helical" evidence="1">
    <location>
        <begin position="1002"/>
        <end position="1028"/>
    </location>
</feature>
<dbReference type="PRINTS" id="PR00702">
    <property type="entry name" value="ACRIFLAVINRP"/>
</dbReference>
<accession>A0A6I6J9S9</accession>
<dbReference type="SUPFAM" id="SSF82866">
    <property type="entry name" value="Multidrug efflux transporter AcrB transmembrane domain"/>
    <property type="match status" value="2"/>
</dbReference>
<dbReference type="KEGG" id="psel:GM415_05350"/>
<keyword evidence="3" id="KW-1185">Reference proteome</keyword>
<feature type="transmembrane region" description="Helical" evidence="1">
    <location>
        <begin position="393"/>
        <end position="415"/>
    </location>
</feature>
<gene>
    <name evidence="2" type="ORF">GM415_05350</name>
</gene>
<feature type="transmembrane region" description="Helical" evidence="1">
    <location>
        <begin position="20"/>
        <end position="39"/>
    </location>
</feature>
<evidence type="ECO:0000256" key="1">
    <source>
        <dbReference type="SAM" id="Phobius"/>
    </source>
</evidence>
<sequence>MASPENKAPKGPIAWMAGNSVAANLVMIVLLVGGLIFGFQIKQEVFPEFSLDTVSISVSYPGASPEEVEQGVILAVEQAVQGLDGVKEVTSSSAEGSGSVQVEALEGANLQKLAQDIKTEVDRISSFPEEAEDPVISEVSHTREVLSVMVYGDQPQVTLREVAEQLREELLADTGITQVELAEVSDLQISIEVPQAKLRAHGLTLQEVADRLGEASVDLPGGGIKADSGEILVRMKERRDYGQDFARTPIVTGSDGTQVLLEDIATVIDGFEDDDIVTTYDGMPAVRLQVYRVGTQTPITVSDAVHRQLETFEQRLPDSVHVEVLNDMSEVFSQRMDLLLTNGYMGLVLVFVFLALFLEPRLAFWVAMGIPISFLGSFLILTAVGVSINMITMFAFLISLGIVVDDAIVVGENVFTMRQQGMPPLQAAIKGAQSIAMPVVFSVLTNIVAFLPLMFVPGVMGKIFWSIPVVVISVFSISLVESLFVLPAHLAHLKEGHRSRIMLWITRYQERVANKLLHFIRNGYRPFLDWSMQWRYAVVALGIGLLALTGAFVMSGRLGFTLMPKVESDYAYVEAELPYGSAVERSKTVLTRLEAAAERVRDANGGDRLVEGINAKIGGEGRDVSGTHVVKIRVYLTPADQRPISTDEFVARWRKEAGTIPGLETISFAADKGGPGAGEALEFELSHSDVTTLESAASALADALEQYPRVKDVDDGFSPGKRQLDFTITPAGTSLGLTAEDVARQVRAAYYGTEVLRQQRGRNEIKVVVRRPENERVSEYDLEELMVMTPSGTEVPLREVVDIKQGRAYTVIKRRDGRRVLSVTADVTPRDQASQVMNAVMKDVLPGLKAQYPGLSCTMQGKQADMSESVTSLMTGLLLAMLCIYALLAIPFQSYVQPLIIMVCIPFGAVGAVFGHILMGYSISLMSLLGIVALSGVVVNDSLVFIEFANSRRKLGHCAHDAVLEAGTARFRPILLTTLTTFSGLAPMILETSRQARFLIPMALSLGFGILFATLITLILVPSLYMILDDFLLWFRRVFSRSEAVAESSASSQR</sequence>
<protein>
    <submittedName>
        <fullName evidence="2">MMPL family transporter</fullName>
    </submittedName>
</protein>
<dbReference type="InterPro" id="IPR001036">
    <property type="entry name" value="Acrflvin-R"/>
</dbReference>